<feature type="compositionally biased region" description="Basic and acidic residues" evidence="2">
    <location>
        <begin position="282"/>
        <end position="291"/>
    </location>
</feature>
<accession>A0ABD3N5U9</accession>
<evidence type="ECO:0000313" key="5">
    <source>
        <dbReference type="Proteomes" id="UP001530400"/>
    </source>
</evidence>
<comment type="caution">
    <text evidence="4">The sequence shown here is derived from an EMBL/GenBank/DDBJ whole genome shotgun (WGS) entry which is preliminary data.</text>
</comment>
<reference evidence="4 5" key="1">
    <citation type="submission" date="2024-10" db="EMBL/GenBank/DDBJ databases">
        <title>Updated reference genomes for cyclostephanoid diatoms.</title>
        <authorList>
            <person name="Roberts W.R."/>
            <person name="Alverson A.J."/>
        </authorList>
    </citation>
    <scope>NUCLEOTIDE SEQUENCE [LARGE SCALE GENOMIC DNA]</scope>
    <source>
        <strain evidence="4 5">AJA010-31</strain>
    </source>
</reference>
<feature type="compositionally biased region" description="Polar residues" evidence="2">
    <location>
        <begin position="323"/>
        <end position="333"/>
    </location>
</feature>
<feature type="compositionally biased region" description="Basic and acidic residues" evidence="2">
    <location>
        <begin position="395"/>
        <end position="427"/>
    </location>
</feature>
<keyword evidence="5" id="KW-1185">Reference proteome</keyword>
<dbReference type="InterPro" id="IPR051213">
    <property type="entry name" value="START_lipid_transfer"/>
</dbReference>
<keyword evidence="1" id="KW-0175">Coiled coil</keyword>
<feature type="region of interest" description="Disordered" evidence="2">
    <location>
        <begin position="313"/>
        <end position="353"/>
    </location>
</feature>
<feature type="region of interest" description="Disordered" evidence="2">
    <location>
        <begin position="395"/>
        <end position="446"/>
    </location>
</feature>
<sequence>MASHIILTSHSRSKSDSCLRSTCGMHVNKRRRTVQLAASALLICYCITICSAHSPIRPGRTRRRNNTGFYYGLRDDDMNFHESHKLYAYNSNVLSRSFAAAAANSVWKGDFYLLHRGHDTSPGFLLHRGHDTSPGLLGNRCEQGQPIETDNGLNPNRLLRNHHAKRKTLIPSLRQNAMQSLLSKLQNHQLSRQEMGPIRSNMMASILNRQRTLDYPPPISIVQTAVKSKSKQQRSKKKRRKNNTGFYYGIREDVFEKSALERRDTTFSKPSSQAGAKPKQSTSEDLREKTKVKVLEDNATKDATEQIKQFPPILQQQQQQQQPNDISEDQSANPPAPNETKPKRKSSILGKKNMQAQTAIESKSGVFDETLQELRAMKDEIIALREELRSLKGQLREGDATKESHADPTKTDEKSKWWARPSGKELAETPEATTEEELTLPPKDKDQQIYEPKLSPRLRRREFEQIGRDVETWACRLLFDQENKAEDGWKEIECNKFCRKKFNPDGRTQVFLKWMPDSRNDNSDSIDEDNEKPVVEQDFPCIKCYSTIDAPMDKVCSFLSNENTIPVYNELVDDYCDVEEITPHSKITWCKMPRVMMVKSRDFVTYCSHRWWRDGTQVIVNQACEHEDKPGILVEGEGDACRGYALRGANFISKDPDDPNKTRIALLAHADPGGGLPQWVMTTAVNAVVQIEPFKLFHNINQGVSSYQEPSSSVSASHQLATVTSLPGRSNKPAGMAQMGYVCFWPNGGGLKEKHTEDVEVEGVASD</sequence>
<feature type="domain" description="START" evidence="3">
    <location>
        <begin position="597"/>
        <end position="685"/>
    </location>
</feature>
<dbReference type="GO" id="GO:0005737">
    <property type="term" value="C:cytoplasm"/>
    <property type="evidence" value="ECO:0007669"/>
    <property type="project" value="UniProtKB-ARBA"/>
</dbReference>
<dbReference type="CDD" id="cd00177">
    <property type="entry name" value="START"/>
    <property type="match status" value="1"/>
</dbReference>
<dbReference type="EMBL" id="JALLPJ020001286">
    <property type="protein sequence ID" value="KAL3771499.1"/>
    <property type="molecule type" value="Genomic_DNA"/>
</dbReference>
<feature type="compositionally biased region" description="Basic residues" evidence="2">
    <location>
        <begin position="228"/>
        <end position="242"/>
    </location>
</feature>
<dbReference type="SUPFAM" id="SSF55961">
    <property type="entry name" value="Bet v1-like"/>
    <property type="match status" value="1"/>
</dbReference>
<feature type="region of interest" description="Disordered" evidence="2">
    <location>
        <begin position="261"/>
        <end position="291"/>
    </location>
</feature>
<evidence type="ECO:0000256" key="2">
    <source>
        <dbReference type="SAM" id="MobiDB-lite"/>
    </source>
</evidence>
<name>A0ABD3N5U9_9STRA</name>
<feature type="coiled-coil region" evidence="1">
    <location>
        <begin position="367"/>
        <end position="394"/>
    </location>
</feature>
<gene>
    <name evidence="4" type="ORF">ACHAWO_000620</name>
</gene>
<organism evidence="4 5">
    <name type="scientific">Cyclotella atomus</name>
    <dbReference type="NCBI Taxonomy" id="382360"/>
    <lineage>
        <taxon>Eukaryota</taxon>
        <taxon>Sar</taxon>
        <taxon>Stramenopiles</taxon>
        <taxon>Ochrophyta</taxon>
        <taxon>Bacillariophyta</taxon>
        <taxon>Coscinodiscophyceae</taxon>
        <taxon>Thalassiosirophycidae</taxon>
        <taxon>Stephanodiscales</taxon>
        <taxon>Stephanodiscaceae</taxon>
        <taxon>Cyclotella</taxon>
    </lineage>
</organism>
<dbReference type="PANTHER" id="PTHR19308">
    <property type="entry name" value="PHOSPHATIDYLCHOLINE TRANSFER PROTEIN"/>
    <property type="match status" value="1"/>
</dbReference>
<dbReference type="InterPro" id="IPR002913">
    <property type="entry name" value="START_lipid-bd_dom"/>
</dbReference>
<dbReference type="Gene3D" id="3.30.530.20">
    <property type="match status" value="1"/>
</dbReference>
<evidence type="ECO:0000313" key="4">
    <source>
        <dbReference type="EMBL" id="KAL3771499.1"/>
    </source>
</evidence>
<dbReference type="AlphaFoldDB" id="A0ABD3N5U9"/>
<evidence type="ECO:0000259" key="3">
    <source>
        <dbReference type="PROSITE" id="PS50848"/>
    </source>
</evidence>
<dbReference type="Proteomes" id="UP001530400">
    <property type="component" value="Unassembled WGS sequence"/>
</dbReference>
<evidence type="ECO:0000256" key="1">
    <source>
        <dbReference type="SAM" id="Coils"/>
    </source>
</evidence>
<dbReference type="PROSITE" id="PS50848">
    <property type="entry name" value="START"/>
    <property type="match status" value="1"/>
</dbReference>
<dbReference type="InterPro" id="IPR023393">
    <property type="entry name" value="START-like_dom_sf"/>
</dbReference>
<dbReference type="PANTHER" id="PTHR19308:SF56">
    <property type="entry name" value="START DOMAIN-CONTAINING PROTEIN"/>
    <property type="match status" value="1"/>
</dbReference>
<proteinExistence type="predicted"/>
<feature type="region of interest" description="Disordered" evidence="2">
    <location>
        <begin position="225"/>
        <end position="244"/>
    </location>
</feature>
<feature type="compositionally biased region" description="Polar residues" evidence="2">
    <location>
        <begin position="267"/>
        <end position="281"/>
    </location>
</feature>
<protein>
    <recommendedName>
        <fullName evidence="3">START domain-containing protein</fullName>
    </recommendedName>
</protein>